<keyword evidence="2" id="KW-0479">Metal-binding</keyword>
<dbReference type="Gene3D" id="3.40.50.10310">
    <property type="entry name" value="Creatininase"/>
    <property type="match status" value="1"/>
</dbReference>
<dbReference type="SUPFAM" id="SSF102215">
    <property type="entry name" value="Creatininase"/>
    <property type="match status" value="1"/>
</dbReference>
<dbReference type="PANTHER" id="PTHR35005:SF1">
    <property type="entry name" value="2-AMINO-5-FORMYLAMINO-6-RIBOSYLAMINOPYRIMIDIN-4(3H)-ONE 5'-MONOPHOSPHATE DEFORMYLASE"/>
    <property type="match status" value="1"/>
</dbReference>
<dbReference type="InterPro" id="IPR003785">
    <property type="entry name" value="Creatininase/forma_Hydrolase"/>
</dbReference>
<dbReference type="Proteomes" id="UP000529783">
    <property type="component" value="Unassembled WGS sequence"/>
</dbReference>
<dbReference type="GO" id="GO:0009231">
    <property type="term" value="P:riboflavin biosynthetic process"/>
    <property type="evidence" value="ECO:0007669"/>
    <property type="project" value="TreeGrafter"/>
</dbReference>
<evidence type="ECO:0000256" key="3">
    <source>
        <dbReference type="ARBA" id="ARBA00022801"/>
    </source>
</evidence>
<keyword evidence="4" id="KW-0862">Zinc</keyword>
<protein>
    <submittedName>
        <fullName evidence="7">Creatinine amidohydrolase</fullName>
        <ecNumber evidence="7">3.5.2.10</ecNumber>
    </submittedName>
</protein>
<evidence type="ECO:0000256" key="1">
    <source>
        <dbReference type="ARBA" id="ARBA00001947"/>
    </source>
</evidence>
<evidence type="ECO:0000256" key="5">
    <source>
        <dbReference type="ARBA" id="ARBA00024029"/>
    </source>
</evidence>
<evidence type="ECO:0000256" key="4">
    <source>
        <dbReference type="ARBA" id="ARBA00022833"/>
    </source>
</evidence>
<dbReference type="GO" id="GO:0046872">
    <property type="term" value="F:metal ion binding"/>
    <property type="evidence" value="ECO:0007669"/>
    <property type="project" value="UniProtKB-KW"/>
</dbReference>
<dbReference type="InterPro" id="IPR024087">
    <property type="entry name" value="Creatininase-like_sf"/>
</dbReference>
<dbReference type="GO" id="GO:0016811">
    <property type="term" value="F:hydrolase activity, acting on carbon-nitrogen (but not peptide) bonds, in linear amides"/>
    <property type="evidence" value="ECO:0007669"/>
    <property type="project" value="TreeGrafter"/>
</dbReference>
<sequence>MLPTHTSPEVPDVPVAVLPIGSHEQHGPFLPLATDTVIACTIAAEIAKAYPVRTLPPVTISCSHEHADWPGTVSISAATLYAVVRDVAESLRRAGVPKLVLVNGHGGNYVLGNVVQEARGDMALFPALEHWEAAERAAGAETPAVSDMHAGELETSILLYAHPELVRDGYQTADHLADERRHLLTTGMAAYTTSGVVGRPSLASAGKGRETLRSFVESFGDVLAVLQQQGRRARQGRDEGEHPVHDGDGQALR</sequence>
<gene>
    <name evidence="7" type="ORF">BJY14_006919</name>
</gene>
<dbReference type="AlphaFoldDB" id="A0A7Y9ENC1"/>
<evidence type="ECO:0000256" key="2">
    <source>
        <dbReference type="ARBA" id="ARBA00022723"/>
    </source>
</evidence>
<keyword evidence="3 7" id="KW-0378">Hydrolase</keyword>
<dbReference type="EC" id="3.5.2.10" evidence="7"/>
<dbReference type="RefSeq" id="WP_179847408.1">
    <property type="nucleotide sequence ID" value="NZ_JACCBA010000001.1"/>
</dbReference>
<dbReference type="EMBL" id="JACCBA010000001">
    <property type="protein sequence ID" value="NYD50936.1"/>
    <property type="molecule type" value="Genomic_DNA"/>
</dbReference>
<feature type="compositionally biased region" description="Basic and acidic residues" evidence="6">
    <location>
        <begin position="235"/>
        <end position="253"/>
    </location>
</feature>
<evidence type="ECO:0000313" key="8">
    <source>
        <dbReference type="Proteomes" id="UP000529783"/>
    </source>
</evidence>
<dbReference type="PANTHER" id="PTHR35005">
    <property type="entry name" value="3-DEHYDRO-SCYLLO-INOSOSE HYDROLASE"/>
    <property type="match status" value="1"/>
</dbReference>
<dbReference type="GO" id="GO:0047789">
    <property type="term" value="F:creatininase activity"/>
    <property type="evidence" value="ECO:0007669"/>
    <property type="project" value="UniProtKB-EC"/>
</dbReference>
<keyword evidence="8" id="KW-1185">Reference proteome</keyword>
<dbReference type="Pfam" id="PF02633">
    <property type="entry name" value="Creatininase"/>
    <property type="match status" value="1"/>
</dbReference>
<proteinExistence type="inferred from homology"/>
<evidence type="ECO:0000313" key="7">
    <source>
        <dbReference type="EMBL" id="NYD50936.1"/>
    </source>
</evidence>
<comment type="cofactor">
    <cofactor evidence="1">
        <name>Zn(2+)</name>
        <dbReference type="ChEBI" id="CHEBI:29105"/>
    </cofactor>
</comment>
<name>A0A7Y9ENC1_9ACTN</name>
<organism evidence="7 8">
    <name type="scientific">Actinomadura luteofluorescens</name>
    <dbReference type="NCBI Taxonomy" id="46163"/>
    <lineage>
        <taxon>Bacteria</taxon>
        <taxon>Bacillati</taxon>
        <taxon>Actinomycetota</taxon>
        <taxon>Actinomycetes</taxon>
        <taxon>Streptosporangiales</taxon>
        <taxon>Thermomonosporaceae</taxon>
        <taxon>Actinomadura</taxon>
    </lineage>
</organism>
<comment type="caution">
    <text evidence="7">The sequence shown here is derived from an EMBL/GenBank/DDBJ whole genome shotgun (WGS) entry which is preliminary data.</text>
</comment>
<reference evidence="7 8" key="1">
    <citation type="submission" date="2020-07" db="EMBL/GenBank/DDBJ databases">
        <title>Sequencing the genomes of 1000 actinobacteria strains.</title>
        <authorList>
            <person name="Klenk H.-P."/>
        </authorList>
    </citation>
    <scope>NUCLEOTIDE SEQUENCE [LARGE SCALE GENOMIC DNA]</scope>
    <source>
        <strain evidence="7 8">DSM 40398</strain>
    </source>
</reference>
<comment type="similarity">
    <text evidence="5">Belongs to the creatininase superfamily.</text>
</comment>
<accession>A0A7Y9ENC1</accession>
<feature type="region of interest" description="Disordered" evidence="6">
    <location>
        <begin position="230"/>
        <end position="253"/>
    </location>
</feature>
<evidence type="ECO:0000256" key="6">
    <source>
        <dbReference type="SAM" id="MobiDB-lite"/>
    </source>
</evidence>